<reference evidence="2" key="1">
    <citation type="submission" date="2022-11" db="EMBL/GenBank/DDBJ databases">
        <authorList>
            <person name="Kikuchi T."/>
        </authorList>
    </citation>
    <scope>NUCLEOTIDE SEQUENCE</scope>
    <source>
        <strain evidence="2">PS1010</strain>
    </source>
</reference>
<accession>A0A9P1N073</accession>
<evidence type="ECO:0000256" key="1">
    <source>
        <dbReference type="SAM" id="MobiDB-lite"/>
    </source>
</evidence>
<dbReference type="AlphaFoldDB" id="A0A9P1N073"/>
<keyword evidence="3" id="KW-1185">Reference proteome</keyword>
<comment type="caution">
    <text evidence="2">The sequence shown here is derived from an EMBL/GenBank/DDBJ whole genome shotgun (WGS) entry which is preliminary data.</text>
</comment>
<dbReference type="OrthoDB" id="46159at2759"/>
<evidence type="ECO:0000313" key="3">
    <source>
        <dbReference type="Proteomes" id="UP001152747"/>
    </source>
</evidence>
<feature type="region of interest" description="Disordered" evidence="1">
    <location>
        <begin position="98"/>
        <end position="170"/>
    </location>
</feature>
<gene>
    <name evidence="2" type="ORF">CAMP_LOCUS9316</name>
</gene>
<protein>
    <submittedName>
        <fullName evidence="2">Uncharacterized protein</fullName>
    </submittedName>
</protein>
<dbReference type="Proteomes" id="UP001152747">
    <property type="component" value="Unassembled WGS sequence"/>
</dbReference>
<dbReference type="EMBL" id="CANHGI010000003">
    <property type="protein sequence ID" value="CAI5446679.1"/>
    <property type="molecule type" value="Genomic_DNA"/>
</dbReference>
<name>A0A9P1N073_9PELO</name>
<evidence type="ECO:0000313" key="2">
    <source>
        <dbReference type="EMBL" id="CAI5446679.1"/>
    </source>
</evidence>
<sequence>MFFFQLAGNLARFGHDSWLVKQTRKRWKTRLNTTSSANLAADDLISMPEQTLVECFGNFKLDFQNWRIDNCATSNNRLFGHEFLAQRSASAIDTKQISMRGPHTSTPGARPTTTMRSMNKVDTSPGGSKFTRPAFGMARTNSNLRAKAPIASQPGSRNASPPRRTSTTASEIQRVKSNLGNSSFVASLTQEQAANLQNAMNSVRDQLRQPSKNDDDDFLLPKRPIKTTPQKSALILININNSKRSSKK</sequence>
<proteinExistence type="predicted"/>
<feature type="compositionally biased region" description="Polar residues" evidence="1">
    <location>
        <begin position="153"/>
        <end position="170"/>
    </location>
</feature>
<feature type="compositionally biased region" description="Polar residues" evidence="1">
    <location>
        <begin position="98"/>
        <end position="126"/>
    </location>
</feature>
<feature type="region of interest" description="Disordered" evidence="1">
    <location>
        <begin position="207"/>
        <end position="232"/>
    </location>
</feature>
<organism evidence="2 3">
    <name type="scientific">Caenorhabditis angaria</name>
    <dbReference type="NCBI Taxonomy" id="860376"/>
    <lineage>
        <taxon>Eukaryota</taxon>
        <taxon>Metazoa</taxon>
        <taxon>Ecdysozoa</taxon>
        <taxon>Nematoda</taxon>
        <taxon>Chromadorea</taxon>
        <taxon>Rhabditida</taxon>
        <taxon>Rhabditina</taxon>
        <taxon>Rhabditomorpha</taxon>
        <taxon>Rhabditoidea</taxon>
        <taxon>Rhabditidae</taxon>
        <taxon>Peloderinae</taxon>
        <taxon>Caenorhabditis</taxon>
    </lineage>
</organism>